<evidence type="ECO:0000313" key="9">
    <source>
        <dbReference type="Proteomes" id="UP000542342"/>
    </source>
</evidence>
<dbReference type="PANTHER" id="PTHR33452">
    <property type="entry name" value="OXIDOREDUCTASE CATD-RELATED"/>
    <property type="match status" value="1"/>
</dbReference>
<keyword evidence="6 7" id="KW-0472">Membrane</keyword>
<dbReference type="InterPro" id="IPR051907">
    <property type="entry name" value="DoxX-like_oxidoreductase"/>
</dbReference>
<evidence type="ECO:0000256" key="4">
    <source>
        <dbReference type="ARBA" id="ARBA00022692"/>
    </source>
</evidence>
<comment type="similarity">
    <text evidence="2">Belongs to the DoxX family.</text>
</comment>
<comment type="subcellular location">
    <subcellularLocation>
        <location evidence="1">Cell membrane</location>
        <topology evidence="1">Multi-pass membrane protein</topology>
    </subcellularLocation>
</comment>
<sequence length="158" mass="16546">MKCLICWAPLLGRIGLSAIFLLSGVNKITNWEQTAQYMQAQGMPLVPLFLVGAIVLELAGGLSVLLGFHARLGAALLILFLIPATLIFHNFWALQGQEQQLQMIMFLKNVAILGGLLLIVGMGPGPISLDNRCARCAPAAESAAAVPSPASPPAGSGS</sequence>
<dbReference type="Proteomes" id="UP000542342">
    <property type="component" value="Unassembled WGS sequence"/>
</dbReference>
<keyword evidence="4 7" id="KW-0812">Transmembrane</keyword>
<name>A0A7V9ABL5_9BACT</name>
<protein>
    <submittedName>
        <fullName evidence="8">DoxX family protein</fullName>
    </submittedName>
</protein>
<comment type="caution">
    <text evidence="8">The sequence shown here is derived from an EMBL/GenBank/DDBJ whole genome shotgun (WGS) entry which is preliminary data.</text>
</comment>
<dbReference type="AlphaFoldDB" id="A0A7V9ABL5"/>
<feature type="transmembrane region" description="Helical" evidence="7">
    <location>
        <begin position="45"/>
        <end position="68"/>
    </location>
</feature>
<gene>
    <name evidence="8" type="ORF">H0921_07850</name>
</gene>
<accession>A0A7V9ABL5</accession>
<reference evidence="8 9" key="1">
    <citation type="submission" date="2020-07" db="EMBL/GenBank/DDBJ databases">
        <title>Thermogemmata thermophila gen. nov., sp. nov., a novel moderate thermophilic planctomycete from a Kamchatka hot spring.</title>
        <authorList>
            <person name="Elcheninov A.G."/>
            <person name="Podosokorskaya O.A."/>
            <person name="Kovaleva O.L."/>
            <person name="Novikov A."/>
            <person name="Bonch-Osmolovskaya E.A."/>
            <person name="Toshchakov S.V."/>
            <person name="Kublanov I.V."/>
        </authorList>
    </citation>
    <scope>NUCLEOTIDE SEQUENCE [LARGE SCALE GENOMIC DNA]</scope>
    <source>
        <strain evidence="8 9">2918</strain>
    </source>
</reference>
<dbReference type="EMBL" id="JACEFB010000004">
    <property type="protein sequence ID" value="MBA2226074.1"/>
    <property type="molecule type" value="Genomic_DNA"/>
</dbReference>
<evidence type="ECO:0000256" key="5">
    <source>
        <dbReference type="ARBA" id="ARBA00022989"/>
    </source>
</evidence>
<dbReference type="Pfam" id="PF07681">
    <property type="entry name" value="DoxX"/>
    <property type="match status" value="1"/>
</dbReference>
<evidence type="ECO:0000256" key="6">
    <source>
        <dbReference type="ARBA" id="ARBA00023136"/>
    </source>
</evidence>
<dbReference type="RefSeq" id="WP_194537504.1">
    <property type="nucleotide sequence ID" value="NZ_JACEFB010000004.1"/>
</dbReference>
<evidence type="ECO:0000256" key="2">
    <source>
        <dbReference type="ARBA" id="ARBA00006679"/>
    </source>
</evidence>
<feature type="transmembrane region" description="Helical" evidence="7">
    <location>
        <begin position="106"/>
        <end position="127"/>
    </location>
</feature>
<keyword evidence="3" id="KW-1003">Cell membrane</keyword>
<keyword evidence="9" id="KW-1185">Reference proteome</keyword>
<dbReference type="PANTHER" id="PTHR33452:SF1">
    <property type="entry name" value="INNER MEMBRANE PROTEIN YPHA-RELATED"/>
    <property type="match status" value="1"/>
</dbReference>
<dbReference type="InterPro" id="IPR032808">
    <property type="entry name" value="DoxX"/>
</dbReference>
<feature type="transmembrane region" description="Helical" evidence="7">
    <location>
        <begin position="6"/>
        <end position="25"/>
    </location>
</feature>
<keyword evidence="5 7" id="KW-1133">Transmembrane helix</keyword>
<organism evidence="8 9">
    <name type="scientific">Thermogemmata fonticola</name>
    <dbReference type="NCBI Taxonomy" id="2755323"/>
    <lineage>
        <taxon>Bacteria</taxon>
        <taxon>Pseudomonadati</taxon>
        <taxon>Planctomycetota</taxon>
        <taxon>Planctomycetia</taxon>
        <taxon>Gemmatales</taxon>
        <taxon>Gemmataceae</taxon>
        <taxon>Thermogemmata</taxon>
    </lineage>
</organism>
<dbReference type="GO" id="GO:0005886">
    <property type="term" value="C:plasma membrane"/>
    <property type="evidence" value="ECO:0007669"/>
    <property type="project" value="UniProtKB-SubCell"/>
</dbReference>
<evidence type="ECO:0000256" key="3">
    <source>
        <dbReference type="ARBA" id="ARBA00022475"/>
    </source>
</evidence>
<evidence type="ECO:0000256" key="7">
    <source>
        <dbReference type="SAM" id="Phobius"/>
    </source>
</evidence>
<evidence type="ECO:0000256" key="1">
    <source>
        <dbReference type="ARBA" id="ARBA00004651"/>
    </source>
</evidence>
<evidence type="ECO:0000313" key="8">
    <source>
        <dbReference type="EMBL" id="MBA2226074.1"/>
    </source>
</evidence>
<feature type="transmembrane region" description="Helical" evidence="7">
    <location>
        <begin position="74"/>
        <end position="94"/>
    </location>
</feature>
<proteinExistence type="inferred from homology"/>